<evidence type="ECO:0000256" key="4">
    <source>
        <dbReference type="ARBA" id="ARBA00023136"/>
    </source>
</evidence>
<keyword evidence="3 5" id="KW-1133">Transmembrane helix</keyword>
<keyword evidence="4 5" id="KW-0472">Membrane</keyword>
<feature type="transmembrane region" description="Helical" evidence="5">
    <location>
        <begin position="89"/>
        <end position="109"/>
    </location>
</feature>
<proteinExistence type="predicted"/>
<evidence type="ECO:0000259" key="6">
    <source>
        <dbReference type="Pfam" id="PF07291"/>
    </source>
</evidence>
<accession>A0ABP7E7R5</accession>
<dbReference type="EMBL" id="BAAAYX010000020">
    <property type="protein sequence ID" value="GAA3715503.1"/>
    <property type="molecule type" value="Genomic_DNA"/>
</dbReference>
<organism evidence="7 8">
    <name type="scientific">Microlunatus aurantiacus</name>
    <dbReference type="NCBI Taxonomy" id="446786"/>
    <lineage>
        <taxon>Bacteria</taxon>
        <taxon>Bacillati</taxon>
        <taxon>Actinomycetota</taxon>
        <taxon>Actinomycetes</taxon>
        <taxon>Propionibacteriales</taxon>
        <taxon>Propionibacteriaceae</taxon>
        <taxon>Microlunatus</taxon>
    </lineage>
</organism>
<comment type="caution">
    <text evidence="7">The sequence shown here is derived from an EMBL/GenBank/DDBJ whole genome shotgun (WGS) entry which is preliminary data.</text>
</comment>
<protein>
    <submittedName>
        <fullName evidence="7">DoxX family membrane protein</fullName>
    </submittedName>
</protein>
<name>A0ABP7E7R5_9ACTN</name>
<feature type="transmembrane region" description="Helical" evidence="5">
    <location>
        <begin position="21"/>
        <end position="39"/>
    </location>
</feature>
<dbReference type="InterPro" id="IPR009908">
    <property type="entry name" value="Methylamine_util_MauE"/>
</dbReference>
<feature type="domain" description="Methylamine utilisation protein MauE" evidence="6">
    <location>
        <begin position="16"/>
        <end position="148"/>
    </location>
</feature>
<dbReference type="Proteomes" id="UP001500051">
    <property type="component" value="Unassembled WGS sequence"/>
</dbReference>
<evidence type="ECO:0000313" key="7">
    <source>
        <dbReference type="EMBL" id="GAA3715503.1"/>
    </source>
</evidence>
<evidence type="ECO:0000313" key="8">
    <source>
        <dbReference type="Proteomes" id="UP001500051"/>
    </source>
</evidence>
<evidence type="ECO:0000256" key="5">
    <source>
        <dbReference type="SAM" id="Phobius"/>
    </source>
</evidence>
<sequence>MIAPRAQTRRFDDWAPWLSTLARLILGGVLLVAGALKVIDPQSSVAAVSAYELVPGWLERPIGWGLPFLELGLGLLLVAGLLTRQAAAVAGMLVVIFLVAVVSAAARGLSLDCGCFGGGGQVAPGQTAYAGEIVRDLGLLGLSVWLVWRPRSRFALDHPELTRAGELEREDQR</sequence>
<evidence type="ECO:0000256" key="1">
    <source>
        <dbReference type="ARBA" id="ARBA00004141"/>
    </source>
</evidence>
<feature type="transmembrane region" description="Helical" evidence="5">
    <location>
        <begin position="62"/>
        <end position="82"/>
    </location>
</feature>
<evidence type="ECO:0000256" key="3">
    <source>
        <dbReference type="ARBA" id="ARBA00022989"/>
    </source>
</evidence>
<gene>
    <name evidence="7" type="ORF">GCM10022204_38750</name>
</gene>
<dbReference type="Pfam" id="PF07291">
    <property type="entry name" value="MauE"/>
    <property type="match status" value="1"/>
</dbReference>
<keyword evidence="2 5" id="KW-0812">Transmembrane</keyword>
<feature type="transmembrane region" description="Helical" evidence="5">
    <location>
        <begin position="129"/>
        <end position="148"/>
    </location>
</feature>
<reference evidence="8" key="1">
    <citation type="journal article" date="2019" name="Int. J. Syst. Evol. Microbiol.">
        <title>The Global Catalogue of Microorganisms (GCM) 10K type strain sequencing project: providing services to taxonomists for standard genome sequencing and annotation.</title>
        <authorList>
            <consortium name="The Broad Institute Genomics Platform"/>
            <consortium name="The Broad Institute Genome Sequencing Center for Infectious Disease"/>
            <person name="Wu L."/>
            <person name="Ma J."/>
        </authorList>
    </citation>
    <scope>NUCLEOTIDE SEQUENCE [LARGE SCALE GENOMIC DNA]</scope>
    <source>
        <strain evidence="8">JCM 16548</strain>
    </source>
</reference>
<evidence type="ECO:0000256" key="2">
    <source>
        <dbReference type="ARBA" id="ARBA00022692"/>
    </source>
</evidence>
<keyword evidence="8" id="KW-1185">Reference proteome</keyword>
<comment type="subcellular location">
    <subcellularLocation>
        <location evidence="1">Membrane</location>
        <topology evidence="1">Multi-pass membrane protein</topology>
    </subcellularLocation>
</comment>
<dbReference type="RefSeq" id="WP_344814104.1">
    <property type="nucleotide sequence ID" value="NZ_BAAAYX010000020.1"/>
</dbReference>